<proteinExistence type="predicted"/>
<organism evidence="1 2">
    <name type="scientific">Liparis tanakae</name>
    <name type="common">Tanaka's snailfish</name>
    <dbReference type="NCBI Taxonomy" id="230148"/>
    <lineage>
        <taxon>Eukaryota</taxon>
        <taxon>Metazoa</taxon>
        <taxon>Chordata</taxon>
        <taxon>Craniata</taxon>
        <taxon>Vertebrata</taxon>
        <taxon>Euteleostomi</taxon>
        <taxon>Actinopterygii</taxon>
        <taxon>Neopterygii</taxon>
        <taxon>Teleostei</taxon>
        <taxon>Neoteleostei</taxon>
        <taxon>Acanthomorphata</taxon>
        <taxon>Eupercaria</taxon>
        <taxon>Perciformes</taxon>
        <taxon>Cottioidei</taxon>
        <taxon>Cottales</taxon>
        <taxon>Liparidae</taxon>
        <taxon>Liparis</taxon>
    </lineage>
</organism>
<keyword evidence="2" id="KW-1185">Reference proteome</keyword>
<evidence type="ECO:0000313" key="2">
    <source>
        <dbReference type="Proteomes" id="UP000314294"/>
    </source>
</evidence>
<dbReference type="EMBL" id="SRLO01001227">
    <property type="protein sequence ID" value="TNN39997.1"/>
    <property type="molecule type" value="Genomic_DNA"/>
</dbReference>
<evidence type="ECO:0000313" key="1">
    <source>
        <dbReference type="EMBL" id="TNN39997.1"/>
    </source>
</evidence>
<accession>A0A4Z2FFK3</accession>
<protein>
    <submittedName>
        <fullName evidence="1">Uncharacterized protein</fullName>
    </submittedName>
</protein>
<comment type="caution">
    <text evidence="1">The sequence shown here is derived from an EMBL/GenBank/DDBJ whole genome shotgun (WGS) entry which is preliminary data.</text>
</comment>
<dbReference type="AlphaFoldDB" id="A0A4Z2FFK3"/>
<gene>
    <name evidence="1" type="ORF">EYF80_049826</name>
</gene>
<name>A0A4Z2FFK3_9TELE</name>
<reference evidence="1 2" key="1">
    <citation type="submission" date="2019-03" db="EMBL/GenBank/DDBJ databases">
        <title>First draft genome of Liparis tanakae, snailfish: a comprehensive survey of snailfish specific genes.</title>
        <authorList>
            <person name="Kim W."/>
            <person name="Song I."/>
            <person name="Jeong J.-H."/>
            <person name="Kim D."/>
            <person name="Kim S."/>
            <person name="Ryu S."/>
            <person name="Song J.Y."/>
            <person name="Lee S.K."/>
        </authorList>
    </citation>
    <scope>NUCLEOTIDE SEQUENCE [LARGE SCALE GENOMIC DNA]</scope>
    <source>
        <tissue evidence="1">Muscle</tissue>
    </source>
</reference>
<sequence length="351" mass="37213">MTVKRALGPAPLTSLHQHGDLAALGALAEQVDHLVVRHALHVPLVDLHDDVALLQAAAARVIHDLLHALPAAAGAVGDGEAEALVALLHVHGDELGLRGDGGRQRDHVAGVAAVLRGRGGGRVGVQLRRRAVGPREPVERRPAVRRAVVAAVAAVRRAVAAGRRPPRLAVDDDGVLVVRDGHRGHHAGVGVVGVEGQRVAAAQLQVHHGADGDGLEDLHHLGVRVAQHAHDSSSNVSAAGPSSTRLLICRNSSGSSPPTTVKPKPRRLFFSLVLMKVPLSSARFRIPHYSSTFLHLPPPPSLQIPHYSSTFLHLHRYRYLITPPPSSTSIVTDISLLLHLPPPSSTSIVWH</sequence>
<dbReference type="Proteomes" id="UP000314294">
    <property type="component" value="Unassembled WGS sequence"/>
</dbReference>